<dbReference type="InterPro" id="IPR007833">
    <property type="entry name" value="Capsule_polysaccharide_synth"/>
</dbReference>
<dbReference type="EMBL" id="MFAK01000008">
    <property type="protein sequence ID" value="OGD75363.1"/>
    <property type="molecule type" value="Genomic_DNA"/>
</dbReference>
<evidence type="ECO:0008006" key="3">
    <source>
        <dbReference type="Google" id="ProtNLM"/>
    </source>
</evidence>
<organism evidence="1 2">
    <name type="scientific">Candidatus Collierbacteria bacterium RIFOXYA2_FULL_46_10</name>
    <dbReference type="NCBI Taxonomy" id="1817726"/>
    <lineage>
        <taxon>Bacteria</taxon>
        <taxon>Candidatus Collieribacteriota</taxon>
    </lineage>
</organism>
<sequence length="487" mass="57443">MNIIINGFHDRLLFPVLHEILNKFPFKNVYLTYTTNRISFSRNVCLNFYKVEDLARADYQVDWNSITPLSKKILDSMSECEVMALRMMDRHTISIEPLLTYNERKRLYLRHLRYWNHIISTGKISLFLSSNIPHEVYDFIIYSLCKIYKIPTLLLYQTCISDTISVMNDWQTQNIKTGQVFLKVQKEFKYKGGTQLELENRFQYDFDKNTLIRPKTRFEMRRKKQRVDIINVLLPLIFKIRPKHWATLLKSPRLIMVGIRNEFRYYSAIQRSKKLAKFYDRHAEIPDLKQKYIYFPLHLQPELSTAPMAGSFVDQLLITQMVGYSLPKNVYIYVKENPFQDFTKRELNFYQDLLDIPQVRFVPMNFDTYELTDHSIALVTATGTAGLEALYRGKPVLLFGSIFYQYAKGVYRISNNDVCKQTLTAILKHKTSPTTQDIKLYLKSLERTTINGYIDLDYKKDTKVSQKVSNSNISKALINEIAKMLRK</sequence>
<gene>
    <name evidence="1" type="ORF">A2228_00775</name>
</gene>
<reference evidence="1 2" key="1">
    <citation type="journal article" date="2016" name="Nat. Commun.">
        <title>Thousands of microbial genomes shed light on interconnected biogeochemical processes in an aquifer system.</title>
        <authorList>
            <person name="Anantharaman K."/>
            <person name="Brown C.T."/>
            <person name="Hug L.A."/>
            <person name="Sharon I."/>
            <person name="Castelle C.J."/>
            <person name="Probst A.J."/>
            <person name="Thomas B.C."/>
            <person name="Singh A."/>
            <person name="Wilkins M.J."/>
            <person name="Karaoz U."/>
            <person name="Brodie E.L."/>
            <person name="Williams K.H."/>
            <person name="Hubbard S.S."/>
            <person name="Banfield J.F."/>
        </authorList>
    </citation>
    <scope>NUCLEOTIDE SEQUENCE [LARGE SCALE GENOMIC DNA]</scope>
</reference>
<dbReference type="Proteomes" id="UP000176191">
    <property type="component" value="Unassembled WGS sequence"/>
</dbReference>
<evidence type="ECO:0000313" key="2">
    <source>
        <dbReference type="Proteomes" id="UP000176191"/>
    </source>
</evidence>
<accession>A0A1F5F6T0</accession>
<dbReference type="GO" id="GO:0000271">
    <property type="term" value="P:polysaccharide biosynthetic process"/>
    <property type="evidence" value="ECO:0007669"/>
    <property type="project" value="InterPro"/>
</dbReference>
<dbReference type="Pfam" id="PF05159">
    <property type="entry name" value="Capsule_synth"/>
    <property type="match status" value="1"/>
</dbReference>
<name>A0A1F5F6T0_9BACT</name>
<comment type="caution">
    <text evidence="1">The sequence shown here is derived from an EMBL/GenBank/DDBJ whole genome shotgun (WGS) entry which is preliminary data.</text>
</comment>
<dbReference type="GO" id="GO:0015774">
    <property type="term" value="P:polysaccharide transport"/>
    <property type="evidence" value="ECO:0007669"/>
    <property type="project" value="InterPro"/>
</dbReference>
<dbReference type="AlphaFoldDB" id="A0A1F5F6T0"/>
<evidence type="ECO:0000313" key="1">
    <source>
        <dbReference type="EMBL" id="OGD75363.1"/>
    </source>
</evidence>
<proteinExistence type="predicted"/>
<protein>
    <recommendedName>
        <fullName evidence="3">Capsule polysaccharide biosynthesis protein</fullName>
    </recommendedName>
</protein>